<dbReference type="Pfam" id="PF12697">
    <property type="entry name" value="Abhydrolase_6"/>
    <property type="match status" value="1"/>
</dbReference>
<feature type="chain" id="PRO_5019503911" description="AB hydrolase-1 domain-containing protein" evidence="1">
    <location>
        <begin position="21"/>
        <end position="386"/>
    </location>
</feature>
<dbReference type="InterPro" id="IPR029058">
    <property type="entry name" value="AB_hydrolase_fold"/>
</dbReference>
<dbReference type="InterPro" id="IPR000073">
    <property type="entry name" value="AB_hydrolase_1"/>
</dbReference>
<organism evidence="3 4">
    <name type="scientific">Cytospora leucostoma</name>
    <dbReference type="NCBI Taxonomy" id="1230097"/>
    <lineage>
        <taxon>Eukaryota</taxon>
        <taxon>Fungi</taxon>
        <taxon>Dikarya</taxon>
        <taxon>Ascomycota</taxon>
        <taxon>Pezizomycotina</taxon>
        <taxon>Sordariomycetes</taxon>
        <taxon>Sordariomycetidae</taxon>
        <taxon>Diaporthales</taxon>
        <taxon>Cytosporaceae</taxon>
        <taxon>Cytospora</taxon>
    </lineage>
</organism>
<gene>
    <name evidence="3" type="ORF">VPNG_10000</name>
</gene>
<proteinExistence type="predicted"/>
<name>A0A423VGC6_9PEZI</name>
<keyword evidence="1" id="KW-0732">Signal</keyword>
<accession>A0A423VGC6</accession>
<keyword evidence="4" id="KW-1185">Reference proteome</keyword>
<feature type="signal peptide" evidence="1">
    <location>
        <begin position="1"/>
        <end position="20"/>
    </location>
</feature>
<dbReference type="OrthoDB" id="190201at2759"/>
<feature type="domain" description="AB hydrolase-1" evidence="2">
    <location>
        <begin position="106"/>
        <end position="367"/>
    </location>
</feature>
<reference evidence="3 4" key="1">
    <citation type="submission" date="2015-09" db="EMBL/GenBank/DDBJ databases">
        <title>Host preference determinants of Valsa canker pathogens revealed by comparative genomics.</title>
        <authorList>
            <person name="Yin Z."/>
            <person name="Huang L."/>
        </authorList>
    </citation>
    <scope>NUCLEOTIDE SEQUENCE [LARGE SCALE GENOMIC DNA]</scope>
    <source>
        <strain evidence="3 4">SXYLt</strain>
    </source>
</reference>
<dbReference type="InParanoid" id="A0A423VGC6"/>
<evidence type="ECO:0000313" key="3">
    <source>
        <dbReference type="EMBL" id="ROV90001.1"/>
    </source>
</evidence>
<evidence type="ECO:0000259" key="2">
    <source>
        <dbReference type="Pfam" id="PF12697"/>
    </source>
</evidence>
<protein>
    <recommendedName>
        <fullName evidence="2">AB hydrolase-1 domain-containing protein</fullName>
    </recommendedName>
</protein>
<dbReference type="STRING" id="1230097.A0A423VGC6"/>
<dbReference type="EMBL" id="LKEB01000101">
    <property type="protein sequence ID" value="ROV90001.1"/>
    <property type="molecule type" value="Genomic_DNA"/>
</dbReference>
<dbReference type="AlphaFoldDB" id="A0A423VGC6"/>
<comment type="caution">
    <text evidence="3">The sequence shown here is derived from an EMBL/GenBank/DDBJ whole genome shotgun (WGS) entry which is preliminary data.</text>
</comment>
<evidence type="ECO:0000313" key="4">
    <source>
        <dbReference type="Proteomes" id="UP000285146"/>
    </source>
</evidence>
<evidence type="ECO:0000256" key="1">
    <source>
        <dbReference type="SAM" id="SignalP"/>
    </source>
</evidence>
<dbReference type="SUPFAM" id="SSF53474">
    <property type="entry name" value="alpha/beta-Hydrolases"/>
    <property type="match status" value="1"/>
</dbReference>
<dbReference type="Gene3D" id="3.40.50.1820">
    <property type="entry name" value="alpha/beta hydrolase"/>
    <property type="match status" value="1"/>
</dbReference>
<dbReference type="Proteomes" id="UP000285146">
    <property type="component" value="Unassembled WGS sequence"/>
</dbReference>
<sequence>MSPMMKVPLSSITRVVLGLAATVSTHPTRKCTDVTVEVPVVSRNAVFNLTAPKSNIDVTNFVLDLTRQGHNLTNEVLAGYTTIEDTYHVVATYCEPHSGPSGTLQLLTHGVGFDRSYWDVPTNDYNYSYVAQAVDNGYSTFAWDRLGIAQSQHGEAVNEIQSYLEIAALHSLTNLLREGSIDGINSGFDKVVHIGHSFGSIQSYSLAVLYPGASDGLVLTGFSQASQFVSYFGLGGNFVLANGLPGFKDYSEGYLAAGDETAVQTNFFAPGQFDPALLDLAYASGKPVTVGELLTFPGATASENPLTGPVLIITGGRDIPFCGGDCLLTGDPALSNFLEMSRPLFPATSKFEAVVVDEAGHGLNLEYSHQLTYSTILGFITQNVGL</sequence>